<keyword evidence="1" id="KW-0812">Transmembrane</keyword>
<accession>A0ABQ4M3Y9</accession>
<keyword evidence="3" id="KW-1185">Reference proteome</keyword>
<comment type="caution">
    <text evidence="2">The sequence shown here is derived from an EMBL/GenBank/DDBJ whole genome shotgun (WGS) entry which is preliminary data.</text>
</comment>
<keyword evidence="1" id="KW-1133">Transmembrane helix</keyword>
<name>A0ABQ4M3Y9_9BACL</name>
<protein>
    <submittedName>
        <fullName evidence="2">Uncharacterized protein</fullName>
    </submittedName>
</protein>
<sequence length="146" mass="15786">MIVYIGYALGILILAGAGFLAWRNSKLIAEQKEKKGTLPAVSSYTVLLERQSAAGEAANAATLLEAAYREAEGTVKVRFSRVHGTVGELKLDHAVQIMEHTCSDLASKAEMIEVRASRDAVMNDEEGRALDRLEQGLRGSLANANR</sequence>
<evidence type="ECO:0000313" key="2">
    <source>
        <dbReference type="EMBL" id="GIO70249.1"/>
    </source>
</evidence>
<dbReference type="Proteomes" id="UP000680638">
    <property type="component" value="Unassembled WGS sequence"/>
</dbReference>
<evidence type="ECO:0000256" key="1">
    <source>
        <dbReference type="SAM" id="Phobius"/>
    </source>
</evidence>
<proteinExistence type="predicted"/>
<dbReference type="EMBL" id="BORW01000053">
    <property type="protein sequence ID" value="GIO70249.1"/>
    <property type="molecule type" value="Genomic_DNA"/>
</dbReference>
<keyword evidence="1" id="KW-0472">Membrane</keyword>
<gene>
    <name evidence="2" type="ORF">J21TS3_50700</name>
</gene>
<reference evidence="2 3" key="1">
    <citation type="submission" date="2021-03" db="EMBL/GenBank/DDBJ databases">
        <title>Antimicrobial resistance genes in bacteria isolated from Japanese honey, and their potential for conferring macrolide and lincosamide resistance in the American foulbrood pathogen Paenibacillus larvae.</title>
        <authorList>
            <person name="Okamoto M."/>
            <person name="Kumagai M."/>
            <person name="Kanamori H."/>
            <person name="Takamatsu D."/>
        </authorList>
    </citation>
    <scope>NUCLEOTIDE SEQUENCE [LARGE SCALE GENOMIC DNA]</scope>
    <source>
        <strain evidence="2 3">J21TS3</strain>
    </source>
</reference>
<feature type="transmembrane region" description="Helical" evidence="1">
    <location>
        <begin position="6"/>
        <end position="22"/>
    </location>
</feature>
<organism evidence="2 3">
    <name type="scientific">Paenibacillus cookii</name>
    <dbReference type="NCBI Taxonomy" id="157839"/>
    <lineage>
        <taxon>Bacteria</taxon>
        <taxon>Bacillati</taxon>
        <taxon>Bacillota</taxon>
        <taxon>Bacilli</taxon>
        <taxon>Bacillales</taxon>
        <taxon>Paenibacillaceae</taxon>
        <taxon>Paenibacillus</taxon>
    </lineage>
</organism>
<dbReference type="RefSeq" id="WP_212952859.1">
    <property type="nucleotide sequence ID" value="NZ_BORW01000053.1"/>
</dbReference>
<evidence type="ECO:0000313" key="3">
    <source>
        <dbReference type="Proteomes" id="UP000680638"/>
    </source>
</evidence>